<evidence type="ECO:0000313" key="3">
    <source>
        <dbReference type="Proteomes" id="UP000294843"/>
    </source>
</evidence>
<dbReference type="EMBL" id="SCWF01000003">
    <property type="protein sequence ID" value="TDM14588.1"/>
    <property type="molecule type" value="Genomic_DNA"/>
</dbReference>
<name>A0A4V3BFL9_9STAP</name>
<evidence type="ECO:0000259" key="1">
    <source>
        <dbReference type="Pfam" id="PF01370"/>
    </source>
</evidence>
<evidence type="ECO:0000313" key="2">
    <source>
        <dbReference type="EMBL" id="TDM14588.1"/>
    </source>
</evidence>
<dbReference type="SUPFAM" id="SSF51735">
    <property type="entry name" value="NAD(P)-binding Rossmann-fold domains"/>
    <property type="match status" value="1"/>
</dbReference>
<dbReference type="Proteomes" id="UP000294843">
    <property type="component" value="Unassembled WGS sequence"/>
</dbReference>
<dbReference type="InterPro" id="IPR036291">
    <property type="entry name" value="NAD(P)-bd_dom_sf"/>
</dbReference>
<reference evidence="2 3" key="1">
    <citation type="submission" date="2019-01" db="EMBL/GenBank/DDBJ databases">
        <title>Draft genome sequences of the type strains of six Macrococcus species.</title>
        <authorList>
            <person name="Mazhar S."/>
            <person name="Altermann E."/>
            <person name="Hill C."/>
            <person name="Mcauliffe O."/>
        </authorList>
    </citation>
    <scope>NUCLEOTIDE SEQUENCE [LARGE SCALE GENOMIC DNA]</scope>
    <source>
        <strain evidence="2 3">ATCC 51825</strain>
    </source>
</reference>
<dbReference type="Gene3D" id="3.40.50.720">
    <property type="entry name" value="NAD(P)-binding Rossmann-like Domain"/>
    <property type="match status" value="1"/>
</dbReference>
<dbReference type="AlphaFoldDB" id="A0A4V3BFL9"/>
<sequence>MSGGRMMRVLLTGVSGYIGKHLYESLHMEHDLVVLSQYKQAYEDVSWMRGDIFALEDVITAMKDIDIAVYFLDPTKRSSKTMEASYNDMNALAADNYGRAAEAMNVKEIIYVAGAVEDDETLRILRSYQTPVRVTHTAIRRKGMLARFQSARRDDVRIIRRFKIPASWTLEKFTAHYFDYYKNVLPGLSNVEIDENSYYLQGAKRDLIHLKRRTALSNNDRQIFDIAGGELATIRHQHTGTLEFRRMLGTEEIMVCIHRYEPSKSWLFYQLLQAPFHALTMRIFEVEMRIEKFNEEQRNGQTKTYTPHR</sequence>
<dbReference type="InterPro" id="IPR001509">
    <property type="entry name" value="Epimerase_deHydtase"/>
</dbReference>
<feature type="domain" description="NAD-dependent epimerase/dehydratase" evidence="1">
    <location>
        <begin position="9"/>
        <end position="112"/>
    </location>
</feature>
<comment type="caution">
    <text evidence="2">The sequence shown here is derived from an EMBL/GenBank/DDBJ whole genome shotgun (WGS) entry which is preliminary data.</text>
</comment>
<dbReference type="OrthoDB" id="2408183at2"/>
<organism evidence="2 3">
    <name type="scientific">Macrococcus bovicus</name>
    <dbReference type="NCBI Taxonomy" id="69968"/>
    <lineage>
        <taxon>Bacteria</taxon>
        <taxon>Bacillati</taxon>
        <taxon>Bacillota</taxon>
        <taxon>Bacilli</taxon>
        <taxon>Bacillales</taxon>
        <taxon>Staphylococcaceae</taxon>
        <taxon>Macrococcus</taxon>
    </lineage>
</organism>
<dbReference type="Pfam" id="PF01370">
    <property type="entry name" value="Epimerase"/>
    <property type="match status" value="1"/>
</dbReference>
<protein>
    <submittedName>
        <fullName evidence="2">NAD-dependent epimerase/dehydratase family protein</fullName>
    </submittedName>
</protein>
<keyword evidence="3" id="KW-1185">Reference proteome</keyword>
<accession>A0A4V3BFL9</accession>
<gene>
    <name evidence="2" type="ORF">ERX55_04000</name>
</gene>
<proteinExistence type="predicted"/>